<keyword evidence="1 2" id="KW-0132">Cell division</keyword>
<proteinExistence type="inferred from homology"/>
<keyword evidence="1 2" id="KW-0131">Cell cycle</keyword>
<gene>
    <name evidence="1 3" type="primary">ftsA</name>
    <name evidence="3" type="ORF">FNA67_14910</name>
</gene>
<comment type="subunit">
    <text evidence="1">Self-interacts. Interacts with FtsZ.</text>
</comment>
<dbReference type="SUPFAM" id="SSF53067">
    <property type="entry name" value="Actin-like ATPase domain"/>
    <property type="match status" value="2"/>
</dbReference>
<dbReference type="InterPro" id="IPR020823">
    <property type="entry name" value="Cell_div_FtsA"/>
</dbReference>
<protein>
    <recommendedName>
        <fullName evidence="1 2">Cell division protein FtsA</fullName>
    </recommendedName>
</protein>
<dbReference type="Gene3D" id="3.30.420.40">
    <property type="match status" value="2"/>
</dbReference>
<evidence type="ECO:0000313" key="3">
    <source>
        <dbReference type="EMBL" id="QEE21398.1"/>
    </source>
</evidence>
<dbReference type="SMART" id="SM00842">
    <property type="entry name" value="FtsA"/>
    <property type="match status" value="1"/>
</dbReference>
<dbReference type="Proteomes" id="UP000321062">
    <property type="component" value="Chromosome"/>
</dbReference>
<keyword evidence="4" id="KW-1185">Reference proteome</keyword>
<keyword evidence="1" id="KW-0472">Membrane</keyword>
<keyword evidence="1" id="KW-1003">Cell membrane</keyword>
<dbReference type="KEGG" id="yti:FNA67_14910"/>
<dbReference type="EMBL" id="CP041690">
    <property type="protein sequence ID" value="QEE21398.1"/>
    <property type="molecule type" value="Genomic_DNA"/>
</dbReference>
<dbReference type="PIRSF" id="PIRSF003101">
    <property type="entry name" value="FtsA"/>
    <property type="match status" value="1"/>
</dbReference>
<dbReference type="InterPro" id="IPR043129">
    <property type="entry name" value="ATPase_NBD"/>
</dbReference>
<dbReference type="GO" id="GO:0009898">
    <property type="term" value="C:cytoplasmic side of plasma membrane"/>
    <property type="evidence" value="ECO:0007669"/>
    <property type="project" value="UniProtKB-UniRule"/>
</dbReference>
<dbReference type="AlphaFoldDB" id="A0A5B9DSH9"/>
<reference evidence="3 4" key="1">
    <citation type="journal article" date="2015" name="Int. J. Syst. Evol. Microbiol.">
        <title>Youhaiella tibetensis gen. nov., sp. nov., isolated from subsurface sediment.</title>
        <authorList>
            <person name="Wang Y.X."/>
            <person name="Huang F.Q."/>
            <person name="Nogi Y."/>
            <person name="Pang S.J."/>
            <person name="Wang P.K."/>
            <person name="Lv J."/>
        </authorList>
    </citation>
    <scope>NUCLEOTIDE SEQUENCE [LARGE SCALE GENOMIC DNA]</scope>
    <source>
        <strain evidence="4">fig4</strain>
    </source>
</reference>
<evidence type="ECO:0000256" key="2">
    <source>
        <dbReference type="PIRNR" id="PIRNR003101"/>
    </source>
</evidence>
<accession>A0A5B9DSH9</accession>
<dbReference type="PANTHER" id="PTHR32432">
    <property type="entry name" value="CELL DIVISION PROTEIN FTSA-RELATED"/>
    <property type="match status" value="1"/>
</dbReference>
<comment type="similarity">
    <text evidence="1 2">Belongs to the FtsA/MreB family.</text>
</comment>
<dbReference type="InterPro" id="IPR050696">
    <property type="entry name" value="FtsA/MreB"/>
</dbReference>
<comment type="subcellular location">
    <subcellularLocation>
        <location evidence="1">Cell membrane</location>
        <topology evidence="1">Peripheral membrane protein</topology>
        <orientation evidence="1">Cytoplasmic side</orientation>
    </subcellularLocation>
    <text evidence="1">Localizes to the Z ring in an FtsZ-dependent manner. Targeted to the membrane through a conserved C-terminal amphipathic helix.</text>
</comment>
<dbReference type="PANTHER" id="PTHR32432:SF4">
    <property type="entry name" value="CELL DIVISION PROTEIN FTSA"/>
    <property type="match status" value="1"/>
</dbReference>
<dbReference type="OrthoDB" id="9810567at2"/>
<dbReference type="InterPro" id="IPR003494">
    <property type="entry name" value="SHS2_FtsA"/>
</dbReference>
<evidence type="ECO:0000313" key="4">
    <source>
        <dbReference type="Proteomes" id="UP000321062"/>
    </source>
</evidence>
<dbReference type="GO" id="GO:0032153">
    <property type="term" value="C:cell division site"/>
    <property type="evidence" value="ECO:0007669"/>
    <property type="project" value="UniProtKB-UniRule"/>
</dbReference>
<dbReference type="GO" id="GO:0043093">
    <property type="term" value="P:FtsZ-dependent cytokinesis"/>
    <property type="evidence" value="ECO:0007669"/>
    <property type="project" value="UniProtKB-UniRule"/>
</dbReference>
<name>A0A5B9DSH9_9HYPH</name>
<comment type="function">
    <text evidence="1 2">Cell division protein that is involved in the assembly of the Z ring. May serve as a membrane anchor for the Z ring.</text>
</comment>
<dbReference type="Pfam" id="PF14450">
    <property type="entry name" value="FtsA"/>
    <property type="match status" value="1"/>
</dbReference>
<dbReference type="RefSeq" id="WP_049705904.1">
    <property type="nucleotide sequence ID" value="NZ_BMFM01000001.1"/>
</dbReference>
<dbReference type="Gene3D" id="3.30.1490.110">
    <property type="match status" value="1"/>
</dbReference>
<dbReference type="CDD" id="cd24048">
    <property type="entry name" value="ASKHA_NBD_FtsA"/>
    <property type="match status" value="1"/>
</dbReference>
<dbReference type="Pfam" id="PF02491">
    <property type="entry name" value="SHS2_FTSA"/>
    <property type="match status" value="1"/>
</dbReference>
<organism evidence="3 4">
    <name type="scientific">Paradevosia tibetensis</name>
    <dbReference type="NCBI Taxonomy" id="1447062"/>
    <lineage>
        <taxon>Bacteria</taxon>
        <taxon>Pseudomonadati</taxon>
        <taxon>Pseudomonadota</taxon>
        <taxon>Alphaproteobacteria</taxon>
        <taxon>Hyphomicrobiales</taxon>
        <taxon>Devosiaceae</taxon>
        <taxon>Paradevosia</taxon>
    </lineage>
</organism>
<dbReference type="HAMAP" id="MF_02033">
    <property type="entry name" value="FtsA"/>
    <property type="match status" value="1"/>
</dbReference>
<sequence length="437" mass="46564">MITDSMTARLKPLQPGRTSLVAVLDIGSTKICCVIARLTPRPEGKALKGRTHVAEVIGFGYGPSSGVKSGVVTDLDKAEQAVRSVVGMAERAAGLTVESVIVNVTAGRLGSETFSATVSLGGQEVERSDLQRVLRAVNDRSVRPERSIVHALPIGYTLDGQKGIRDPKGMVGEKLSIDVAVISAETLAMRNIELVLNRCHLEIEALMATPYASGLATLVDDEAHLGVACIDFGGATTTVSVFSEGHVVYTDAIAIGGHHLTLDLARQLSVSVADAERLKCFHGSVLPGQADERDMIPIQPVGATHDEAPGQVARSVLTRIMRPRIEEILTAIRDRMQATGMMDMCGRRFVLTGGGSELTGLPEVARRVLARNVRNGRPMGIAGLPEIAKGAAFATVGGLLIYPQVCKQEYVEPRGGHRLTGTDGYFARVGNWLRTSF</sequence>
<dbReference type="NCBIfam" id="TIGR01174">
    <property type="entry name" value="ftsA"/>
    <property type="match status" value="1"/>
</dbReference>
<evidence type="ECO:0000256" key="1">
    <source>
        <dbReference type="HAMAP-Rule" id="MF_02033"/>
    </source>
</evidence>